<gene>
    <name evidence="2" type="ORF">GCM10017056_17660</name>
</gene>
<dbReference type="AlphaFoldDB" id="A0A8J3GWP9"/>
<evidence type="ECO:0000313" key="2">
    <source>
        <dbReference type="EMBL" id="GHF46430.1"/>
    </source>
</evidence>
<reference evidence="2" key="1">
    <citation type="journal article" date="2014" name="Int. J. Syst. Evol. Microbiol.">
        <title>Complete genome sequence of Corynebacterium casei LMG S-19264T (=DSM 44701T), isolated from a smear-ripened cheese.</title>
        <authorList>
            <consortium name="US DOE Joint Genome Institute (JGI-PGF)"/>
            <person name="Walter F."/>
            <person name="Albersmeier A."/>
            <person name="Kalinowski J."/>
            <person name="Ruckert C."/>
        </authorList>
    </citation>
    <scope>NUCLEOTIDE SEQUENCE</scope>
    <source>
        <strain evidence="2">KCTC 42650</strain>
    </source>
</reference>
<dbReference type="Pfam" id="PF02515">
    <property type="entry name" value="CoA_transf_3"/>
    <property type="match status" value="1"/>
</dbReference>
<dbReference type="InterPro" id="IPR044855">
    <property type="entry name" value="CoA-Trfase_III_dom3_sf"/>
</dbReference>
<evidence type="ECO:0000256" key="1">
    <source>
        <dbReference type="ARBA" id="ARBA00022679"/>
    </source>
</evidence>
<sequence length="380" mass="40878">MGDLSGILVVSIEQAVAAPYLSGRLAEAGARVIKIERDQGDFARGYDRLVHGESAYFVWLNRGKESVCLDLKSPDDMAILTEMLDRADVFIQNLAPGAADRLGLSPETLRGRNPRLITVTINGYGDTGPYAERKAYDLLVQAESGLSAITGNEAGTARVGVSVCDIATGMTAHQAVLQALFARQRSGQGRHISVSLFHALADWMNVPYLQYAYGGKVAERQGLRHPTIAPYGVFAAADGKEILLSIQNEREWVRLCEQVLDAPALATDPRFASNSDRVANRPELDGIVAETFAQFSRDEIFARLSAADIACGQVSSLADLAEHPQNRYVEADTPSGPVRLLGPGALVDGALPQYGPVPALGQHTDAVRAEFTPHRDEQAG</sequence>
<dbReference type="InterPro" id="IPR050483">
    <property type="entry name" value="CoA-transferase_III_domain"/>
</dbReference>
<dbReference type="PANTHER" id="PTHR48207:SF3">
    <property type="entry name" value="SUCCINATE--HYDROXYMETHYLGLUTARATE COA-TRANSFERASE"/>
    <property type="match status" value="1"/>
</dbReference>
<keyword evidence="3" id="KW-1185">Reference proteome</keyword>
<keyword evidence="1 2" id="KW-0808">Transferase</keyword>
<dbReference type="PANTHER" id="PTHR48207">
    <property type="entry name" value="SUCCINATE--HYDROXYMETHYLGLUTARATE COA-TRANSFERASE"/>
    <property type="match status" value="1"/>
</dbReference>
<dbReference type="SUPFAM" id="SSF89796">
    <property type="entry name" value="CoA-transferase family III (CaiB/BaiF)"/>
    <property type="match status" value="1"/>
</dbReference>
<dbReference type="InterPro" id="IPR023606">
    <property type="entry name" value="CoA-Trfase_III_dom_1_sf"/>
</dbReference>
<accession>A0A8J3GWP9</accession>
<dbReference type="Gene3D" id="3.30.1540.10">
    <property type="entry name" value="formyl-coa transferase, domain 3"/>
    <property type="match status" value="1"/>
</dbReference>
<dbReference type="InterPro" id="IPR003673">
    <property type="entry name" value="CoA-Trfase_fam_III"/>
</dbReference>
<dbReference type="RefSeq" id="WP_189679696.1">
    <property type="nucleotide sequence ID" value="NZ_BNCJ01000003.1"/>
</dbReference>
<dbReference type="Proteomes" id="UP000626220">
    <property type="component" value="Unassembled WGS sequence"/>
</dbReference>
<protein>
    <submittedName>
        <fullName evidence="2">CoA transferase</fullName>
    </submittedName>
</protein>
<proteinExistence type="predicted"/>
<name>A0A8J3GWP9_9RHOB</name>
<comment type="caution">
    <text evidence="2">The sequence shown here is derived from an EMBL/GenBank/DDBJ whole genome shotgun (WGS) entry which is preliminary data.</text>
</comment>
<dbReference type="EMBL" id="BNCJ01000003">
    <property type="protein sequence ID" value="GHF46430.1"/>
    <property type="molecule type" value="Genomic_DNA"/>
</dbReference>
<organism evidence="2 3">
    <name type="scientific">Seohaeicola zhoushanensis</name>
    <dbReference type="NCBI Taxonomy" id="1569283"/>
    <lineage>
        <taxon>Bacteria</taxon>
        <taxon>Pseudomonadati</taxon>
        <taxon>Pseudomonadota</taxon>
        <taxon>Alphaproteobacteria</taxon>
        <taxon>Rhodobacterales</taxon>
        <taxon>Roseobacteraceae</taxon>
        <taxon>Seohaeicola</taxon>
    </lineage>
</organism>
<evidence type="ECO:0000313" key="3">
    <source>
        <dbReference type="Proteomes" id="UP000626220"/>
    </source>
</evidence>
<reference evidence="2" key="2">
    <citation type="submission" date="2020-09" db="EMBL/GenBank/DDBJ databases">
        <authorList>
            <person name="Sun Q."/>
            <person name="Kim S."/>
        </authorList>
    </citation>
    <scope>NUCLEOTIDE SEQUENCE</scope>
    <source>
        <strain evidence="2">KCTC 42650</strain>
    </source>
</reference>
<dbReference type="GO" id="GO:0008410">
    <property type="term" value="F:CoA-transferase activity"/>
    <property type="evidence" value="ECO:0007669"/>
    <property type="project" value="TreeGrafter"/>
</dbReference>
<dbReference type="Gene3D" id="3.40.50.10540">
    <property type="entry name" value="Crotonobetainyl-coa:carnitine coa-transferase, domain 1"/>
    <property type="match status" value="1"/>
</dbReference>